<evidence type="ECO:0000313" key="6">
    <source>
        <dbReference type="Proteomes" id="UP000240317"/>
    </source>
</evidence>
<keyword evidence="6" id="KW-1185">Reference proteome</keyword>
<dbReference type="InterPro" id="IPR036291">
    <property type="entry name" value="NAD(P)-bd_dom_sf"/>
</dbReference>
<dbReference type="AlphaFoldDB" id="A0A2T3W774"/>
<evidence type="ECO:0000256" key="2">
    <source>
        <dbReference type="ARBA" id="ARBA00023002"/>
    </source>
</evidence>
<dbReference type="Pfam" id="PF13561">
    <property type="entry name" value="adh_short_C2"/>
    <property type="match status" value="1"/>
</dbReference>
<accession>A0A2T3W774</accession>
<evidence type="ECO:0000256" key="1">
    <source>
        <dbReference type="ARBA" id="ARBA00006484"/>
    </source>
</evidence>
<dbReference type="PANTHER" id="PTHR24321">
    <property type="entry name" value="DEHYDROGENASES, SHORT CHAIN"/>
    <property type="match status" value="1"/>
</dbReference>
<proteinExistence type="inferred from homology"/>
<dbReference type="SMART" id="SM00822">
    <property type="entry name" value="PKS_KR"/>
    <property type="match status" value="1"/>
</dbReference>
<evidence type="ECO:0000256" key="3">
    <source>
        <dbReference type="ARBA" id="ARBA00023027"/>
    </source>
</evidence>
<comment type="similarity">
    <text evidence="1">Belongs to the short-chain dehydrogenases/reductases (SDR) family.</text>
</comment>
<dbReference type="SUPFAM" id="SSF51735">
    <property type="entry name" value="NAD(P)-binding Rossmann-fold domains"/>
    <property type="match status" value="1"/>
</dbReference>
<dbReference type="PANTHER" id="PTHR24321:SF8">
    <property type="entry name" value="ESTRADIOL 17-BETA-DEHYDROGENASE 8-RELATED"/>
    <property type="match status" value="1"/>
</dbReference>
<protein>
    <submittedName>
        <fullName evidence="5">3-oxoacyl-[acyl-carrier-protein] reductase</fullName>
    </submittedName>
</protein>
<dbReference type="OrthoDB" id="9803333at2"/>
<organism evidence="5 6">
    <name type="scientific">Deinococcus arcticus</name>
    <dbReference type="NCBI Taxonomy" id="2136176"/>
    <lineage>
        <taxon>Bacteria</taxon>
        <taxon>Thermotogati</taxon>
        <taxon>Deinococcota</taxon>
        <taxon>Deinococci</taxon>
        <taxon>Deinococcales</taxon>
        <taxon>Deinococcaceae</taxon>
        <taxon>Deinococcus</taxon>
    </lineage>
</organism>
<dbReference type="PRINTS" id="PR00080">
    <property type="entry name" value="SDRFAMILY"/>
</dbReference>
<dbReference type="InterPro" id="IPR002347">
    <property type="entry name" value="SDR_fam"/>
</dbReference>
<dbReference type="NCBIfam" id="NF005559">
    <property type="entry name" value="PRK07231.1"/>
    <property type="match status" value="1"/>
</dbReference>
<evidence type="ECO:0000313" key="5">
    <source>
        <dbReference type="EMBL" id="PTA67712.1"/>
    </source>
</evidence>
<name>A0A2T3W774_9DEIO</name>
<dbReference type="RefSeq" id="WP_107138252.1">
    <property type="nucleotide sequence ID" value="NZ_PYSV01000010.1"/>
</dbReference>
<dbReference type="Proteomes" id="UP000240317">
    <property type="component" value="Unassembled WGS sequence"/>
</dbReference>
<dbReference type="FunFam" id="3.40.50.720:FF:000084">
    <property type="entry name" value="Short-chain dehydrogenase reductase"/>
    <property type="match status" value="1"/>
</dbReference>
<dbReference type="EMBL" id="PYSV01000010">
    <property type="protein sequence ID" value="PTA67712.1"/>
    <property type="molecule type" value="Genomic_DNA"/>
</dbReference>
<keyword evidence="3" id="KW-0520">NAD</keyword>
<feature type="domain" description="Ketoreductase" evidence="4">
    <location>
        <begin position="7"/>
        <end position="193"/>
    </location>
</feature>
<gene>
    <name evidence="5" type="ORF">C8263_11415</name>
</gene>
<dbReference type="InterPro" id="IPR057326">
    <property type="entry name" value="KR_dom"/>
</dbReference>
<dbReference type="NCBIfam" id="NF004203">
    <property type="entry name" value="PRK05653.2-4"/>
    <property type="match status" value="1"/>
</dbReference>
<sequence length="260" mass="27256">MGMLTGKVAFITGGASGIGAGTARRFAQEGARVALADVQPEEGERLRDELSQAGAEALYIQCDVSDAQSVQQAIEATVAAFGQLDIVFANAGVNGVWAPIDELQPEEWDKTLNINLRGTYLTVHYAVPHLKRAGGGSIIITSSVNGNRTFSSPGASAYSSSKAGQVAFAKMIALELGRHNIRCNAVCPGLIHTNIQERTEQRGTDKIGIEVELPEGSPALHGGEGEPVDVADACLFLASDLGRHVSGIELYVDGGASLLR</sequence>
<keyword evidence="2" id="KW-0560">Oxidoreductase</keyword>
<dbReference type="GO" id="GO:0016491">
    <property type="term" value="F:oxidoreductase activity"/>
    <property type="evidence" value="ECO:0007669"/>
    <property type="project" value="UniProtKB-KW"/>
</dbReference>
<dbReference type="PRINTS" id="PR00081">
    <property type="entry name" value="GDHRDH"/>
</dbReference>
<evidence type="ECO:0000259" key="4">
    <source>
        <dbReference type="SMART" id="SM00822"/>
    </source>
</evidence>
<comment type="caution">
    <text evidence="5">The sequence shown here is derived from an EMBL/GenBank/DDBJ whole genome shotgun (WGS) entry which is preliminary data.</text>
</comment>
<reference evidence="5 6" key="1">
    <citation type="submission" date="2018-03" db="EMBL/GenBank/DDBJ databases">
        <title>Draft genome of Deinococcus sp. OD32.</title>
        <authorList>
            <person name="Wang X.-P."/>
            <person name="Du Z.-J."/>
        </authorList>
    </citation>
    <scope>NUCLEOTIDE SEQUENCE [LARGE SCALE GENOMIC DNA]</scope>
    <source>
        <strain evidence="5 6">OD32</strain>
    </source>
</reference>
<dbReference type="CDD" id="cd05233">
    <property type="entry name" value="SDR_c"/>
    <property type="match status" value="1"/>
</dbReference>
<dbReference type="Gene3D" id="3.40.50.720">
    <property type="entry name" value="NAD(P)-binding Rossmann-like Domain"/>
    <property type="match status" value="1"/>
</dbReference>